<dbReference type="AlphaFoldDB" id="A0A0B7KGN1"/>
<dbReference type="InterPro" id="IPR017853">
    <property type="entry name" value="GH"/>
</dbReference>
<dbReference type="PROSITE" id="PS51257">
    <property type="entry name" value="PROKAR_LIPOPROTEIN"/>
    <property type="match status" value="1"/>
</dbReference>
<organism evidence="2">
    <name type="scientific">Bionectria ochroleuca</name>
    <name type="common">Gliocladium roseum</name>
    <dbReference type="NCBI Taxonomy" id="29856"/>
    <lineage>
        <taxon>Eukaryota</taxon>
        <taxon>Fungi</taxon>
        <taxon>Dikarya</taxon>
        <taxon>Ascomycota</taxon>
        <taxon>Pezizomycotina</taxon>
        <taxon>Sordariomycetes</taxon>
        <taxon>Hypocreomycetidae</taxon>
        <taxon>Hypocreales</taxon>
        <taxon>Bionectriaceae</taxon>
        <taxon>Clonostachys</taxon>
    </lineage>
</organism>
<keyword evidence="1" id="KW-0732">Signal</keyword>
<accession>A0A0B7KGN1</accession>
<evidence type="ECO:0000313" key="2">
    <source>
        <dbReference type="EMBL" id="CEO53861.1"/>
    </source>
</evidence>
<reference evidence="2" key="1">
    <citation type="submission" date="2015-01" db="EMBL/GenBank/DDBJ databases">
        <authorList>
            <person name="Durling Mikael"/>
        </authorList>
    </citation>
    <scope>NUCLEOTIDE SEQUENCE</scope>
</reference>
<name>A0A0B7KGN1_BIOOC</name>
<sequence length="291" mass="31505">MLMRISLLLSLAASCLSTPTPAIRDQAQAPLGTWLWESTIISDTAKVAEFFDTTVSRGVERVFAQVNGDIQTTDWQNFISQCASKGMTVEALIGNPQWVIGTGTPSLQSQLDWIKQYQAAAITNSGFAGIHMDVEPWGLDDWDANKAKYIEGWQGVAQKVASLASSLGITVAADLPFWANTLDSTIAGQTVDIWMLNLLDYATFMTYRNTVPALLDIAAPVLAAGNEVGKPVWLAVETIQLPEDNLSYYGQPVSKLQSDLNEIATAVQRQSSFAGIAVHDYDGWSALPSTA</sequence>
<evidence type="ECO:0000256" key="1">
    <source>
        <dbReference type="SAM" id="SignalP"/>
    </source>
</evidence>
<proteinExistence type="predicted"/>
<dbReference type="SUPFAM" id="SSF51445">
    <property type="entry name" value="(Trans)glycosidases"/>
    <property type="match status" value="1"/>
</dbReference>
<feature type="chain" id="PRO_5002132233" evidence="1">
    <location>
        <begin position="18"/>
        <end position="291"/>
    </location>
</feature>
<gene>
    <name evidence="2" type="ORF">BN869_000009919_1</name>
</gene>
<feature type="signal peptide" evidence="1">
    <location>
        <begin position="1"/>
        <end position="17"/>
    </location>
</feature>
<dbReference type="EMBL" id="CDPU01000038">
    <property type="protein sequence ID" value="CEO53861.1"/>
    <property type="molecule type" value="Genomic_DNA"/>
</dbReference>
<protein>
    <submittedName>
        <fullName evidence="2">Uncharacterized protein</fullName>
    </submittedName>
</protein>